<evidence type="ECO:0000256" key="1">
    <source>
        <dbReference type="SAM" id="MobiDB-lite"/>
    </source>
</evidence>
<evidence type="ECO:0000313" key="2">
    <source>
        <dbReference type="EMBL" id="SHI04049.1"/>
    </source>
</evidence>
<reference evidence="2 3" key="1">
    <citation type="submission" date="2016-11" db="EMBL/GenBank/DDBJ databases">
        <authorList>
            <person name="Jaros S."/>
            <person name="Januszkiewicz K."/>
            <person name="Wedrychowicz H."/>
        </authorList>
    </citation>
    <scope>NUCLEOTIDE SEQUENCE [LARGE SCALE GENOMIC DNA]</scope>
    <source>
        <strain evidence="2 3">GAS138</strain>
    </source>
</reference>
<feature type="compositionally biased region" description="Basic and acidic residues" evidence="1">
    <location>
        <begin position="26"/>
        <end position="37"/>
    </location>
</feature>
<dbReference type="RefSeq" id="WP_276329295.1">
    <property type="nucleotide sequence ID" value="NZ_LT670817.1"/>
</dbReference>
<proteinExistence type="predicted"/>
<feature type="region of interest" description="Disordered" evidence="1">
    <location>
        <begin position="1"/>
        <end position="44"/>
    </location>
</feature>
<dbReference type="EMBL" id="LT670817">
    <property type="protein sequence ID" value="SHI04049.1"/>
    <property type="molecule type" value="Genomic_DNA"/>
</dbReference>
<gene>
    <name evidence="2" type="ORF">SAMN05443248_7677</name>
</gene>
<sequence>MAGAKQRNPGGRRTGKREAGTLLHRAGTECENDRDNRAGAGLTI</sequence>
<dbReference type="AlphaFoldDB" id="A0A1M5XWI4"/>
<dbReference type="Proteomes" id="UP000189796">
    <property type="component" value="Chromosome I"/>
</dbReference>
<accession>A0A1M5XWI4</accession>
<name>A0A1M5XWI4_9BRAD</name>
<organism evidence="2 3">
    <name type="scientific">Bradyrhizobium erythrophlei</name>
    <dbReference type="NCBI Taxonomy" id="1437360"/>
    <lineage>
        <taxon>Bacteria</taxon>
        <taxon>Pseudomonadati</taxon>
        <taxon>Pseudomonadota</taxon>
        <taxon>Alphaproteobacteria</taxon>
        <taxon>Hyphomicrobiales</taxon>
        <taxon>Nitrobacteraceae</taxon>
        <taxon>Bradyrhizobium</taxon>
    </lineage>
</organism>
<evidence type="ECO:0000313" key="3">
    <source>
        <dbReference type="Proteomes" id="UP000189796"/>
    </source>
</evidence>
<protein>
    <submittedName>
        <fullName evidence="2">Uncharacterized protein</fullName>
    </submittedName>
</protein>